<dbReference type="GO" id="GO:0009103">
    <property type="term" value="P:lipopolysaccharide biosynthetic process"/>
    <property type="evidence" value="ECO:0007669"/>
    <property type="project" value="TreeGrafter"/>
</dbReference>
<organism evidence="3 4">
    <name type="scientific">Calderihabitans maritimus</name>
    <dbReference type="NCBI Taxonomy" id="1246530"/>
    <lineage>
        <taxon>Bacteria</taxon>
        <taxon>Bacillati</taxon>
        <taxon>Bacillota</taxon>
        <taxon>Clostridia</taxon>
        <taxon>Neomoorellales</taxon>
        <taxon>Calderihabitantaceae</taxon>
        <taxon>Calderihabitans</taxon>
    </lineage>
</organism>
<protein>
    <submittedName>
        <fullName evidence="3">Similar to glycosyl transferase family 1</fullName>
    </submittedName>
</protein>
<evidence type="ECO:0000313" key="3">
    <source>
        <dbReference type="EMBL" id="GAW94026.1"/>
    </source>
</evidence>
<dbReference type="InterPro" id="IPR001296">
    <property type="entry name" value="Glyco_trans_1"/>
</dbReference>
<evidence type="ECO:0000256" key="1">
    <source>
        <dbReference type="ARBA" id="ARBA00022679"/>
    </source>
</evidence>
<dbReference type="RefSeq" id="WP_192868265.1">
    <property type="nucleotide sequence ID" value="NZ_BDGJ01000197.1"/>
</dbReference>
<dbReference type="GO" id="GO:0016757">
    <property type="term" value="F:glycosyltransferase activity"/>
    <property type="evidence" value="ECO:0007669"/>
    <property type="project" value="InterPro"/>
</dbReference>
<dbReference type="EMBL" id="BDGJ01000197">
    <property type="protein sequence ID" value="GAW94026.1"/>
    <property type="molecule type" value="Genomic_DNA"/>
</dbReference>
<gene>
    <name evidence="3" type="ORF">KKC1_31450</name>
</gene>
<dbReference type="AlphaFoldDB" id="A0A1Z5HWW9"/>
<proteinExistence type="predicted"/>
<comment type="caution">
    <text evidence="3">The sequence shown here is derived from an EMBL/GenBank/DDBJ whole genome shotgun (WGS) entry which is preliminary data.</text>
</comment>
<dbReference type="SUPFAM" id="SSF53756">
    <property type="entry name" value="UDP-Glycosyltransferase/glycogen phosphorylase"/>
    <property type="match status" value="1"/>
</dbReference>
<sequence>MKIAVCYREAIPFSFRNYIENVTRELIQLGVDITRFKEGDPLPQEADLYWDPFSGPSYSLKKVKKPLVVSLLGDYGLGIPAEEFYGSHPLISSLLRFKLKTRLMYRWWSFRKSCSAIITVSDYSKGVVERHLRLDGKKVFPIYHGVNSDIFSPSKRKVASGPAYFLHVSQYVPPFHHMKNVNRIIEAYARLSHERKPRLVLVIPGYPSTEINVKGVELIRRSKTSDELATLYQGAVGFIFPSLHETFGMPILEAMACGCPVITSNVTACPEVAGDAALLVNPRSVDEITQAMLRLAEDKSLREELRQKGLARAKEFTWRKSAEKHLEVFRQVWRGK</sequence>
<name>A0A1Z5HWW9_9FIRM</name>
<evidence type="ECO:0000313" key="4">
    <source>
        <dbReference type="Proteomes" id="UP000197032"/>
    </source>
</evidence>
<keyword evidence="4" id="KW-1185">Reference proteome</keyword>
<dbReference type="Proteomes" id="UP000197032">
    <property type="component" value="Unassembled WGS sequence"/>
</dbReference>
<dbReference type="PANTHER" id="PTHR46401">
    <property type="entry name" value="GLYCOSYLTRANSFERASE WBBK-RELATED"/>
    <property type="match status" value="1"/>
</dbReference>
<dbReference type="CDD" id="cd03809">
    <property type="entry name" value="GT4_MtfB-like"/>
    <property type="match status" value="1"/>
</dbReference>
<accession>A0A1Z5HWW9</accession>
<dbReference type="Pfam" id="PF00534">
    <property type="entry name" value="Glycos_transf_1"/>
    <property type="match status" value="1"/>
</dbReference>
<evidence type="ECO:0000259" key="2">
    <source>
        <dbReference type="Pfam" id="PF00534"/>
    </source>
</evidence>
<reference evidence="4" key="1">
    <citation type="journal article" date="2017" name="Appl. Environ. Microbiol.">
        <title>Genomic Analysis of Calderihabitans maritimus KKC1, a Thermophilic, Hydrogenogenic, Carboxydotrophic Bacterium Isolated from Marine Sediment.</title>
        <authorList>
            <person name="Omae K."/>
            <person name="Yoneda Y."/>
            <person name="Fukuyama Y."/>
            <person name="Yoshida T."/>
            <person name="Sako Y."/>
        </authorList>
    </citation>
    <scope>NUCLEOTIDE SEQUENCE [LARGE SCALE GENOMIC DNA]</scope>
    <source>
        <strain evidence="4">KKC1</strain>
    </source>
</reference>
<feature type="domain" description="Glycosyl transferase family 1" evidence="2">
    <location>
        <begin position="171"/>
        <end position="309"/>
    </location>
</feature>
<dbReference type="Gene3D" id="3.40.50.2000">
    <property type="entry name" value="Glycogen Phosphorylase B"/>
    <property type="match status" value="2"/>
</dbReference>
<dbReference type="PANTHER" id="PTHR46401:SF2">
    <property type="entry name" value="GLYCOSYLTRANSFERASE WBBK-RELATED"/>
    <property type="match status" value="1"/>
</dbReference>
<keyword evidence="1 3" id="KW-0808">Transferase</keyword>